<dbReference type="InterPro" id="IPR014718">
    <property type="entry name" value="GH-type_carb-bd"/>
</dbReference>
<dbReference type="STRING" id="879819.A0A0J0XD20"/>
<dbReference type="GO" id="GO:0000224">
    <property type="term" value="F:peptide-N4-(N-acetyl-beta-glucosaminyl)asparagine amidase activity"/>
    <property type="evidence" value="ECO:0007669"/>
    <property type="project" value="TreeGrafter"/>
</dbReference>
<evidence type="ECO:0000313" key="4">
    <source>
        <dbReference type="Proteomes" id="UP000053611"/>
    </source>
</evidence>
<dbReference type="Gene3D" id="1.20.1050.60">
    <property type="entry name" value="alpha-1,2-mannosidase"/>
    <property type="match status" value="1"/>
</dbReference>
<evidence type="ECO:0000259" key="1">
    <source>
        <dbReference type="Pfam" id="PF07971"/>
    </source>
</evidence>
<evidence type="ECO:0000313" key="3">
    <source>
        <dbReference type="EMBL" id="KLT38965.1"/>
    </source>
</evidence>
<name>A0A0J0XD20_9TREE</name>
<dbReference type="AlphaFoldDB" id="A0A0J0XD20"/>
<dbReference type="SUPFAM" id="SSF48208">
    <property type="entry name" value="Six-hairpin glycosidases"/>
    <property type="match status" value="1"/>
</dbReference>
<dbReference type="PANTHER" id="PTHR12143">
    <property type="entry name" value="PEPTIDE N-GLYCANASE PNGASE -RELATED"/>
    <property type="match status" value="1"/>
</dbReference>
<dbReference type="GO" id="GO:0006516">
    <property type="term" value="P:glycoprotein catabolic process"/>
    <property type="evidence" value="ECO:0007669"/>
    <property type="project" value="TreeGrafter"/>
</dbReference>
<dbReference type="InterPro" id="IPR041371">
    <property type="entry name" value="GH92_N"/>
</dbReference>
<reference evidence="3 4" key="1">
    <citation type="submission" date="2015-03" db="EMBL/GenBank/DDBJ databases">
        <title>Genomics and transcriptomics of the oil-accumulating basidiomycete yeast T. oleaginosus allow insights into substrate utilization and the diverse evolutionary trajectories of mating systems in fungi.</title>
        <authorList>
            <consortium name="DOE Joint Genome Institute"/>
            <person name="Kourist R."/>
            <person name="Kracht O."/>
            <person name="Bracharz F."/>
            <person name="Lipzen A."/>
            <person name="Nolan M."/>
            <person name="Ohm R."/>
            <person name="Grigoriev I."/>
            <person name="Sun S."/>
            <person name="Heitman J."/>
            <person name="Bruck T."/>
            <person name="Nowrousian M."/>
        </authorList>
    </citation>
    <scope>NUCLEOTIDE SEQUENCE [LARGE SCALE GENOMIC DNA]</scope>
    <source>
        <strain evidence="3 4">IBC0246</strain>
    </source>
</reference>
<dbReference type="Gene3D" id="2.70.98.10">
    <property type="match status" value="1"/>
</dbReference>
<dbReference type="InterPro" id="IPR012939">
    <property type="entry name" value="Glyco_hydro_92"/>
</dbReference>
<evidence type="ECO:0000259" key="2">
    <source>
        <dbReference type="Pfam" id="PF17678"/>
    </source>
</evidence>
<gene>
    <name evidence="3" type="ORF">CC85DRAFT_266218</name>
</gene>
<dbReference type="InterPro" id="IPR050883">
    <property type="entry name" value="PNGase"/>
</dbReference>
<dbReference type="FunFam" id="1.20.1050.60:FF:000001">
    <property type="entry name" value="Putative alpha-1,2-mannosidase"/>
    <property type="match status" value="1"/>
</dbReference>
<dbReference type="Pfam" id="PF07971">
    <property type="entry name" value="Glyco_hydro_92"/>
    <property type="match status" value="1"/>
</dbReference>
<accession>A0A0J0XD20</accession>
<feature type="domain" description="Glycosyl hydrolase family 92 N-terminal" evidence="2">
    <location>
        <begin position="38"/>
        <end position="288"/>
    </location>
</feature>
<organism evidence="3 4">
    <name type="scientific">Cutaneotrichosporon oleaginosum</name>
    <dbReference type="NCBI Taxonomy" id="879819"/>
    <lineage>
        <taxon>Eukaryota</taxon>
        <taxon>Fungi</taxon>
        <taxon>Dikarya</taxon>
        <taxon>Basidiomycota</taxon>
        <taxon>Agaricomycotina</taxon>
        <taxon>Tremellomycetes</taxon>
        <taxon>Trichosporonales</taxon>
        <taxon>Trichosporonaceae</taxon>
        <taxon>Cutaneotrichosporon</taxon>
    </lineage>
</organism>
<dbReference type="PANTHER" id="PTHR12143:SF43">
    <property type="entry name" value="PUTATIVE-RELATED"/>
    <property type="match status" value="1"/>
</dbReference>
<dbReference type="Proteomes" id="UP000053611">
    <property type="component" value="Unassembled WGS sequence"/>
</dbReference>
<dbReference type="EMBL" id="KQ087275">
    <property type="protein sequence ID" value="KLT38965.1"/>
    <property type="molecule type" value="Genomic_DNA"/>
</dbReference>
<dbReference type="Gene3D" id="1.20.1610.10">
    <property type="entry name" value="alpha-1,2-mannosidases domains"/>
    <property type="match status" value="1"/>
</dbReference>
<dbReference type="NCBIfam" id="TIGR01180">
    <property type="entry name" value="aman2_put"/>
    <property type="match status" value="1"/>
</dbReference>
<dbReference type="GO" id="GO:0005829">
    <property type="term" value="C:cytosol"/>
    <property type="evidence" value="ECO:0007669"/>
    <property type="project" value="TreeGrafter"/>
</dbReference>
<keyword evidence="4" id="KW-1185">Reference proteome</keyword>
<sequence>MRLLGAEREVQGHADFGDGRKLTCPPAFARPASQGLYHVNVNLGNGGPEPDLSGGMIPNVGTPFGMTRWTAQTRLNYVSMCPYNQTDKVVHGFIGTHQPAVWMGESGPVQVGVGLGDVVTDFQRRGLKFRRKDEYASQNYYSNVLRGKHGLIEAELAATSRVGHMRFTFRPNGTAAPFVVLDASRVSAVTSNPRNVSLPVGHAEVDFERREISGWNDERQDHILMSDALPAKGFKGYFVARFSRPFASGGISHSGMLRRAHIGDGKVLSAYVTFPRGTPDVDVRVGVSFISVDQARRNLEHEVPDGQSLEATSVGARAEWAAKLDLLSVQGATPSNLTVLYTGFARTLVYPYEVHENAGTPASPDWHYYSGYLDAVVAGQSYSGYSIWDTFRATTAWQLLVVPERVPAMLTSMLQDYTEGGWLPMWKNIVETNIMVGTHADSVLAQAMSAGVPFDWELAWAAVRKNAYTPPERDTKLRYFDREEHTPHEVRAGLTEYMKRGWVADDLHSEAGSRTLDYAYDDHAAAIVAEHVGATKDAKALRKRAQNYRSIWNNATGFMEARRADGSWAGSWAGWTEGDHWAYSLTVLHDVPGLIELMGGNAKFVDFIDRHFEGGHNLHTNEPSHHIPYLYSFAPGAAHKSQKWIREVGENEYNHTATGLSGNEDCGQMSAWYLFSALGFYPVDPASATYVLGTPFFDRIQLRLPASGTDGARAITVVAPGARHKRYVRGLRVDGREHDSIHITHAQIADGASFEFEMARAPQSWPH</sequence>
<dbReference type="InterPro" id="IPR008928">
    <property type="entry name" value="6-hairpin_glycosidase_sf"/>
</dbReference>
<dbReference type="GO" id="GO:0030246">
    <property type="term" value="F:carbohydrate binding"/>
    <property type="evidence" value="ECO:0007669"/>
    <property type="project" value="InterPro"/>
</dbReference>
<dbReference type="GeneID" id="28981623"/>
<dbReference type="InterPro" id="IPR005887">
    <property type="entry name" value="GH92_a_mannosidase_put"/>
</dbReference>
<dbReference type="OrthoDB" id="449263at2759"/>
<evidence type="ECO:0008006" key="5">
    <source>
        <dbReference type="Google" id="ProtNLM"/>
    </source>
</evidence>
<protein>
    <recommendedName>
        <fullName evidence="5">Glycoside hydrolase family 92 protein</fullName>
    </recommendedName>
</protein>
<proteinExistence type="predicted"/>
<dbReference type="GO" id="GO:0005634">
    <property type="term" value="C:nucleus"/>
    <property type="evidence" value="ECO:0007669"/>
    <property type="project" value="TreeGrafter"/>
</dbReference>
<dbReference type="Gene3D" id="3.30.2080.10">
    <property type="entry name" value="GH92 mannosidase domain"/>
    <property type="match status" value="1"/>
</dbReference>
<dbReference type="GO" id="GO:0005975">
    <property type="term" value="P:carbohydrate metabolic process"/>
    <property type="evidence" value="ECO:0007669"/>
    <property type="project" value="InterPro"/>
</dbReference>
<feature type="domain" description="Glycosyl hydrolase family 92" evidence="1">
    <location>
        <begin position="294"/>
        <end position="759"/>
    </location>
</feature>
<dbReference type="Pfam" id="PF17678">
    <property type="entry name" value="Glyco_hydro_92N"/>
    <property type="match status" value="1"/>
</dbReference>